<reference evidence="1" key="1">
    <citation type="submission" date="2007-04" db="EMBL/GenBank/DDBJ databases">
        <title>Complete sequence of plasmid pRSPA02 of Rhodobacter sphaeroides ATCC 17025.</title>
        <authorList>
            <consortium name="US DOE Joint Genome Institute"/>
            <person name="Copeland A."/>
            <person name="Lucas S."/>
            <person name="Lapidus A."/>
            <person name="Barry K."/>
            <person name="Detter J.C."/>
            <person name="Glavina del Rio T."/>
            <person name="Hammon N."/>
            <person name="Israni S."/>
            <person name="Dalin E."/>
            <person name="Tice H."/>
            <person name="Pitluck S."/>
            <person name="Chertkov O."/>
            <person name="Brettin T."/>
            <person name="Bruce D."/>
            <person name="Han C."/>
            <person name="Schmutz J."/>
            <person name="Larimer F."/>
            <person name="Land M."/>
            <person name="Hauser L."/>
            <person name="Kyrpides N."/>
            <person name="Kim E."/>
            <person name="Richardson P."/>
            <person name="Mackenzie C."/>
            <person name="Choudhary M."/>
            <person name="Donohue T.J."/>
            <person name="Kaplan S."/>
        </authorList>
    </citation>
    <scope>NUCLEOTIDE SEQUENCE [LARGE SCALE GENOMIC DNA]</scope>
    <source>
        <strain evidence="1">ATCC 17025</strain>
        <plasmid evidence="1">pRSPA02</plasmid>
    </source>
</reference>
<dbReference type="SUPFAM" id="SSF57783">
    <property type="entry name" value="Zinc beta-ribbon"/>
    <property type="match status" value="1"/>
</dbReference>
<accession>A4X099</accession>
<sequence length="112" mass="12099">MTRKKLHPPRTGLPDPHSIIARVNAAALPRLDGLCPRWIPGGRRMGAEFVAQNPTRADRRAGSFKINLRTGKWADFATGDAGGDPVSLYAYLRGLPQLQAAKTLAEDLGVTP</sequence>
<keyword evidence="1" id="KW-0614">Plasmid</keyword>
<dbReference type="HOGENOM" id="CLU_161135_0_0_5"/>
<name>A4X099_CERS5</name>
<dbReference type="Gene3D" id="3.90.580.10">
    <property type="entry name" value="Zinc finger, CHC2-type domain"/>
    <property type="match status" value="1"/>
</dbReference>
<organism evidence="1">
    <name type="scientific">Cereibacter sphaeroides (strain ATCC 17025 / ATH 2.4.3)</name>
    <name type="common">Rhodobacter sphaeroides</name>
    <dbReference type="NCBI Taxonomy" id="349102"/>
    <lineage>
        <taxon>Bacteria</taxon>
        <taxon>Pseudomonadati</taxon>
        <taxon>Pseudomonadota</taxon>
        <taxon>Alphaproteobacteria</taxon>
        <taxon>Rhodobacterales</taxon>
        <taxon>Paracoccaceae</taxon>
        <taxon>Cereibacter</taxon>
    </lineage>
</organism>
<evidence type="ECO:0000313" key="1">
    <source>
        <dbReference type="EMBL" id="ABP73063.1"/>
    </source>
</evidence>
<dbReference type="InterPro" id="IPR036977">
    <property type="entry name" value="DNA_primase_Znf_CHC2"/>
</dbReference>
<proteinExistence type="predicted"/>
<dbReference type="GO" id="GO:0006260">
    <property type="term" value="P:DNA replication"/>
    <property type="evidence" value="ECO:0007669"/>
    <property type="project" value="InterPro"/>
</dbReference>
<protein>
    <recommendedName>
        <fullName evidence="2">DNA primase</fullName>
    </recommendedName>
</protein>
<dbReference type="BioCyc" id="RSPH349102:G1G8M-4347-MONOMER"/>
<evidence type="ECO:0008006" key="2">
    <source>
        <dbReference type="Google" id="ProtNLM"/>
    </source>
</evidence>
<gene>
    <name evidence="1" type="ordered locus">Rsph17025_4213</name>
</gene>
<dbReference type="KEGG" id="rsq:Rsph17025_4213"/>
<dbReference type="AlphaFoldDB" id="A4X099"/>
<dbReference type="EMBL" id="CP000663">
    <property type="protein sequence ID" value="ABP73063.1"/>
    <property type="molecule type" value="Genomic_DNA"/>
</dbReference>
<dbReference type="GO" id="GO:0003677">
    <property type="term" value="F:DNA binding"/>
    <property type="evidence" value="ECO:0007669"/>
    <property type="project" value="InterPro"/>
</dbReference>
<dbReference type="GO" id="GO:0008270">
    <property type="term" value="F:zinc ion binding"/>
    <property type="evidence" value="ECO:0007669"/>
    <property type="project" value="InterPro"/>
</dbReference>
<geneLocation type="plasmid" evidence="1">
    <name>pRSPA02</name>
</geneLocation>